<name>A0ABR3GSY0_9PEZI</name>
<comment type="caution">
    <text evidence="1">The sequence shown here is derived from an EMBL/GenBank/DDBJ whole genome shotgun (WGS) entry which is preliminary data.</text>
</comment>
<evidence type="ECO:0000313" key="2">
    <source>
        <dbReference type="Proteomes" id="UP001447188"/>
    </source>
</evidence>
<dbReference type="Proteomes" id="UP001447188">
    <property type="component" value="Unassembled WGS sequence"/>
</dbReference>
<keyword evidence="2" id="KW-1185">Reference proteome</keyword>
<evidence type="ECO:0000313" key="1">
    <source>
        <dbReference type="EMBL" id="KAL0639050.1"/>
    </source>
</evidence>
<proteinExistence type="predicted"/>
<organism evidence="1 2">
    <name type="scientific">Discina gigas</name>
    <dbReference type="NCBI Taxonomy" id="1032678"/>
    <lineage>
        <taxon>Eukaryota</taxon>
        <taxon>Fungi</taxon>
        <taxon>Dikarya</taxon>
        <taxon>Ascomycota</taxon>
        <taxon>Pezizomycotina</taxon>
        <taxon>Pezizomycetes</taxon>
        <taxon>Pezizales</taxon>
        <taxon>Discinaceae</taxon>
        <taxon>Discina</taxon>
    </lineage>
</organism>
<gene>
    <name evidence="1" type="ORF">Q9L58_001932</name>
</gene>
<dbReference type="EMBL" id="JBBBZM010000015">
    <property type="protein sequence ID" value="KAL0639050.1"/>
    <property type="molecule type" value="Genomic_DNA"/>
</dbReference>
<reference evidence="1 2" key="1">
    <citation type="submission" date="2024-02" db="EMBL/GenBank/DDBJ databases">
        <title>Discinaceae phylogenomics.</title>
        <authorList>
            <person name="Dirks A.C."/>
            <person name="James T.Y."/>
        </authorList>
    </citation>
    <scope>NUCLEOTIDE SEQUENCE [LARGE SCALE GENOMIC DNA]</scope>
    <source>
        <strain evidence="1 2">ACD0624</strain>
    </source>
</reference>
<sequence>MAIKPVKFEQYMQWYDNHDVVMKGKTESGTKAETTKAAATAPLQMAKLPAPDMELKPGTRIHMVQRKTNNHIVLGADGHYEPPLKHSVDDQRVAIIESSRSTIGPTVSLEREDEFDTEWEKVGDEGEGEWVLL</sequence>
<accession>A0ABR3GSY0</accession>
<protein>
    <submittedName>
        <fullName evidence="1">Uncharacterized protein</fullName>
    </submittedName>
</protein>